<evidence type="ECO:0000256" key="6">
    <source>
        <dbReference type="ARBA" id="ARBA00022840"/>
    </source>
</evidence>
<keyword evidence="3" id="KW-0808">Transferase</keyword>
<dbReference type="Proteomes" id="UP000654075">
    <property type="component" value="Unassembled WGS sequence"/>
</dbReference>
<evidence type="ECO:0000256" key="8">
    <source>
        <dbReference type="ARBA" id="ARBA00048679"/>
    </source>
</evidence>
<protein>
    <recommendedName>
        <fullName evidence="1">non-specific serine/threonine protein kinase</fullName>
        <ecNumber evidence="1">2.7.11.1</ecNumber>
    </recommendedName>
</protein>
<dbReference type="EC" id="2.7.11.1" evidence="1"/>
<feature type="region of interest" description="Disordered" evidence="10">
    <location>
        <begin position="1"/>
        <end position="21"/>
    </location>
</feature>
<reference evidence="12" key="1">
    <citation type="submission" date="2021-02" db="EMBL/GenBank/DDBJ databases">
        <authorList>
            <person name="Dougan E. K."/>
            <person name="Rhodes N."/>
            <person name="Thang M."/>
            <person name="Chan C."/>
        </authorList>
    </citation>
    <scope>NUCLEOTIDE SEQUENCE</scope>
</reference>
<dbReference type="OrthoDB" id="10252171at2759"/>
<dbReference type="GO" id="GO:0004674">
    <property type="term" value="F:protein serine/threonine kinase activity"/>
    <property type="evidence" value="ECO:0007669"/>
    <property type="project" value="UniProtKB-KW"/>
</dbReference>
<evidence type="ECO:0000256" key="1">
    <source>
        <dbReference type="ARBA" id="ARBA00012513"/>
    </source>
</evidence>
<dbReference type="InterPro" id="IPR000719">
    <property type="entry name" value="Prot_kinase_dom"/>
</dbReference>
<evidence type="ECO:0000313" key="13">
    <source>
        <dbReference type="Proteomes" id="UP000654075"/>
    </source>
</evidence>
<keyword evidence="13" id="KW-1185">Reference proteome</keyword>
<evidence type="ECO:0000313" key="12">
    <source>
        <dbReference type="EMBL" id="CAE8641920.1"/>
    </source>
</evidence>
<organism evidence="12 13">
    <name type="scientific">Polarella glacialis</name>
    <name type="common">Dinoflagellate</name>
    <dbReference type="NCBI Taxonomy" id="89957"/>
    <lineage>
        <taxon>Eukaryota</taxon>
        <taxon>Sar</taxon>
        <taxon>Alveolata</taxon>
        <taxon>Dinophyceae</taxon>
        <taxon>Suessiales</taxon>
        <taxon>Suessiaceae</taxon>
        <taxon>Polarella</taxon>
    </lineage>
</organism>
<evidence type="ECO:0000256" key="2">
    <source>
        <dbReference type="ARBA" id="ARBA00022527"/>
    </source>
</evidence>
<dbReference type="GO" id="GO:0005524">
    <property type="term" value="F:ATP binding"/>
    <property type="evidence" value="ECO:0007669"/>
    <property type="project" value="UniProtKB-UniRule"/>
</dbReference>
<dbReference type="InterPro" id="IPR050236">
    <property type="entry name" value="Ser_Thr_kinase_AGC"/>
</dbReference>
<dbReference type="Pfam" id="PF00069">
    <property type="entry name" value="Pkinase"/>
    <property type="match status" value="1"/>
</dbReference>
<evidence type="ECO:0000256" key="4">
    <source>
        <dbReference type="ARBA" id="ARBA00022741"/>
    </source>
</evidence>
<proteinExistence type="predicted"/>
<feature type="domain" description="Protein kinase" evidence="11">
    <location>
        <begin position="45"/>
        <end position="207"/>
    </location>
</feature>
<comment type="caution">
    <text evidence="12">The sequence shown here is derived from an EMBL/GenBank/DDBJ whole genome shotgun (WGS) entry which is preliminary data.</text>
</comment>
<evidence type="ECO:0000259" key="11">
    <source>
        <dbReference type="PROSITE" id="PS50011"/>
    </source>
</evidence>
<accession>A0A813HW13</accession>
<feature type="binding site" evidence="9">
    <location>
        <position position="74"/>
    </location>
    <ligand>
        <name>ATP</name>
        <dbReference type="ChEBI" id="CHEBI:30616"/>
    </ligand>
</feature>
<name>A0A813HW13_POLGL</name>
<keyword evidence="2" id="KW-0723">Serine/threonine-protein kinase</keyword>
<keyword evidence="5" id="KW-0418">Kinase</keyword>
<dbReference type="SMART" id="SM00220">
    <property type="entry name" value="S_TKc"/>
    <property type="match status" value="1"/>
</dbReference>
<dbReference type="InterPro" id="IPR011009">
    <property type="entry name" value="Kinase-like_dom_sf"/>
</dbReference>
<dbReference type="SUPFAM" id="SSF56112">
    <property type="entry name" value="Protein kinase-like (PK-like)"/>
    <property type="match status" value="1"/>
</dbReference>
<sequence length="207" mass="22034">MSFVGTSRASSSTSSRSSDDASCASDAGAAPLMHGAACPRISSPFEKISCLGEGGFGDVWLARCRSSGLHVALKEVPRVQADARRLWLERAVLSEVSEARHQGEASTVSPALVGLVASFATPFAVCLAMDLVEGATLNEHVRAAPTRSLPEAQARWYVAEIAGALDWLHGCSWLYRDLKMTNVLVCSKTGRVKLVDFGFARRGTHVG</sequence>
<comment type="catalytic activity">
    <reaction evidence="8">
        <text>L-seryl-[protein] + ATP = O-phospho-L-seryl-[protein] + ADP + H(+)</text>
        <dbReference type="Rhea" id="RHEA:17989"/>
        <dbReference type="Rhea" id="RHEA-COMP:9863"/>
        <dbReference type="Rhea" id="RHEA-COMP:11604"/>
        <dbReference type="ChEBI" id="CHEBI:15378"/>
        <dbReference type="ChEBI" id="CHEBI:29999"/>
        <dbReference type="ChEBI" id="CHEBI:30616"/>
        <dbReference type="ChEBI" id="CHEBI:83421"/>
        <dbReference type="ChEBI" id="CHEBI:456216"/>
        <dbReference type="EC" id="2.7.11.1"/>
    </reaction>
</comment>
<keyword evidence="6 9" id="KW-0067">ATP-binding</keyword>
<evidence type="ECO:0000256" key="5">
    <source>
        <dbReference type="ARBA" id="ARBA00022777"/>
    </source>
</evidence>
<keyword evidence="4 9" id="KW-0547">Nucleotide-binding</keyword>
<dbReference type="InterPro" id="IPR017441">
    <property type="entry name" value="Protein_kinase_ATP_BS"/>
</dbReference>
<dbReference type="Gene3D" id="1.10.510.10">
    <property type="entry name" value="Transferase(Phosphotransferase) domain 1"/>
    <property type="match status" value="1"/>
</dbReference>
<evidence type="ECO:0000256" key="3">
    <source>
        <dbReference type="ARBA" id="ARBA00022679"/>
    </source>
</evidence>
<evidence type="ECO:0000256" key="9">
    <source>
        <dbReference type="PROSITE-ProRule" id="PRU10141"/>
    </source>
</evidence>
<dbReference type="AlphaFoldDB" id="A0A813HW13"/>
<comment type="catalytic activity">
    <reaction evidence="7">
        <text>L-threonyl-[protein] + ATP = O-phospho-L-threonyl-[protein] + ADP + H(+)</text>
        <dbReference type="Rhea" id="RHEA:46608"/>
        <dbReference type="Rhea" id="RHEA-COMP:11060"/>
        <dbReference type="Rhea" id="RHEA-COMP:11605"/>
        <dbReference type="ChEBI" id="CHEBI:15378"/>
        <dbReference type="ChEBI" id="CHEBI:30013"/>
        <dbReference type="ChEBI" id="CHEBI:30616"/>
        <dbReference type="ChEBI" id="CHEBI:61977"/>
        <dbReference type="ChEBI" id="CHEBI:456216"/>
        <dbReference type="EC" id="2.7.11.1"/>
    </reaction>
</comment>
<dbReference type="EMBL" id="CAJNNV010033052">
    <property type="protein sequence ID" value="CAE8641920.1"/>
    <property type="molecule type" value="Genomic_DNA"/>
</dbReference>
<gene>
    <name evidence="12" type="ORF">PGLA1383_LOCUS56484</name>
</gene>
<dbReference type="GO" id="GO:0035556">
    <property type="term" value="P:intracellular signal transduction"/>
    <property type="evidence" value="ECO:0007669"/>
    <property type="project" value="TreeGrafter"/>
</dbReference>
<dbReference type="PANTHER" id="PTHR24356">
    <property type="entry name" value="SERINE/THREONINE-PROTEIN KINASE"/>
    <property type="match status" value="1"/>
</dbReference>
<evidence type="ECO:0000256" key="10">
    <source>
        <dbReference type="SAM" id="MobiDB-lite"/>
    </source>
</evidence>
<dbReference type="PROSITE" id="PS00107">
    <property type="entry name" value="PROTEIN_KINASE_ATP"/>
    <property type="match status" value="1"/>
</dbReference>
<evidence type="ECO:0000256" key="7">
    <source>
        <dbReference type="ARBA" id="ARBA00047899"/>
    </source>
</evidence>
<dbReference type="PROSITE" id="PS50011">
    <property type="entry name" value="PROTEIN_KINASE_DOM"/>
    <property type="match status" value="1"/>
</dbReference>
<dbReference type="CDD" id="cd00180">
    <property type="entry name" value="PKc"/>
    <property type="match status" value="1"/>
</dbReference>
<dbReference type="PANTHER" id="PTHR24356:SF435">
    <property type="entry name" value="SERINE_THREONINE-PROTEIN KINASE SGK-1"/>
    <property type="match status" value="1"/>
</dbReference>